<dbReference type="STRING" id="1563157.AQS70_19240"/>
<evidence type="ECO:0000256" key="4">
    <source>
        <dbReference type="ARBA" id="ARBA00023136"/>
    </source>
</evidence>
<feature type="transmembrane region" description="Helical" evidence="5">
    <location>
        <begin position="151"/>
        <end position="174"/>
    </location>
</feature>
<dbReference type="InterPro" id="IPR050367">
    <property type="entry name" value="APC_superfamily"/>
</dbReference>
<comment type="subcellular location">
    <subcellularLocation>
        <location evidence="1">Membrane</location>
        <topology evidence="1">Multi-pass membrane protein</topology>
    </subcellularLocation>
</comment>
<feature type="transmembrane region" description="Helical" evidence="5">
    <location>
        <begin position="124"/>
        <end position="144"/>
    </location>
</feature>
<keyword evidence="8" id="KW-1185">Reference proteome</keyword>
<dbReference type="PANTHER" id="PTHR42770">
    <property type="entry name" value="AMINO ACID TRANSPORTER-RELATED"/>
    <property type="match status" value="1"/>
</dbReference>
<reference evidence="7 8" key="1">
    <citation type="submission" date="2015-10" db="EMBL/GenBank/DDBJ databases">
        <title>Pseudomonas helleri sp. nov. and Pseudomonas weihenstephanensis sp. nov., isolated from raw cows milk.</title>
        <authorList>
            <person name="Von Neubeck M."/>
            <person name="Huptas C."/>
            <person name="Wenning M."/>
            <person name="Scherer S."/>
        </authorList>
    </citation>
    <scope>NUCLEOTIDE SEQUENCE [LARGE SCALE GENOMIC DNA]</scope>
    <source>
        <strain evidence="7 8">BSTT44</strain>
    </source>
</reference>
<evidence type="ECO:0000313" key="7">
    <source>
        <dbReference type="EMBL" id="KQB55228.1"/>
    </source>
</evidence>
<evidence type="ECO:0000256" key="3">
    <source>
        <dbReference type="ARBA" id="ARBA00022989"/>
    </source>
</evidence>
<dbReference type="OrthoDB" id="9804700at2"/>
<feature type="transmembrane region" description="Helical" evidence="5">
    <location>
        <begin position="90"/>
        <end position="112"/>
    </location>
</feature>
<dbReference type="GO" id="GO:0055085">
    <property type="term" value="P:transmembrane transport"/>
    <property type="evidence" value="ECO:0007669"/>
    <property type="project" value="InterPro"/>
</dbReference>
<feature type="transmembrane region" description="Helical" evidence="5">
    <location>
        <begin position="279"/>
        <end position="310"/>
    </location>
</feature>
<keyword evidence="3 5" id="KW-1133">Transmembrane helix</keyword>
<gene>
    <name evidence="7" type="ORF">AQS70_19240</name>
</gene>
<dbReference type="EMBL" id="LLWH01000018">
    <property type="protein sequence ID" value="KQB55228.1"/>
    <property type="molecule type" value="Genomic_DNA"/>
</dbReference>
<feature type="transmembrane region" description="Helical" evidence="5">
    <location>
        <begin position="412"/>
        <end position="429"/>
    </location>
</feature>
<organism evidence="7 8">
    <name type="scientific">Pseudomonas endophytica</name>
    <dbReference type="NCBI Taxonomy" id="1563157"/>
    <lineage>
        <taxon>Bacteria</taxon>
        <taxon>Pseudomonadati</taxon>
        <taxon>Pseudomonadota</taxon>
        <taxon>Gammaproteobacteria</taxon>
        <taxon>Pseudomonadales</taxon>
        <taxon>Pseudomonadaceae</taxon>
        <taxon>Pseudomonas</taxon>
    </lineage>
</organism>
<protein>
    <submittedName>
        <fullName evidence="7">Amino acid permease</fullName>
    </submittedName>
</protein>
<evidence type="ECO:0000256" key="5">
    <source>
        <dbReference type="SAM" id="Phobius"/>
    </source>
</evidence>
<comment type="caution">
    <text evidence="7">The sequence shown here is derived from an EMBL/GenBank/DDBJ whole genome shotgun (WGS) entry which is preliminary data.</text>
</comment>
<evidence type="ECO:0000313" key="8">
    <source>
        <dbReference type="Proteomes" id="UP000050342"/>
    </source>
</evidence>
<evidence type="ECO:0000256" key="1">
    <source>
        <dbReference type="ARBA" id="ARBA00004141"/>
    </source>
</evidence>
<accession>A0A0N8VT61</accession>
<dbReference type="PIRSF" id="PIRSF006060">
    <property type="entry name" value="AA_transporter"/>
    <property type="match status" value="1"/>
</dbReference>
<feature type="transmembrane region" description="Helical" evidence="5">
    <location>
        <begin position="194"/>
        <end position="213"/>
    </location>
</feature>
<feature type="domain" description="Amino acid permease/ SLC12A" evidence="6">
    <location>
        <begin position="27"/>
        <end position="373"/>
    </location>
</feature>
<keyword evidence="2 5" id="KW-0812">Transmembrane</keyword>
<feature type="transmembrane region" description="Helical" evidence="5">
    <location>
        <begin position="20"/>
        <end position="42"/>
    </location>
</feature>
<feature type="transmembrane region" description="Helical" evidence="5">
    <location>
        <begin position="331"/>
        <end position="350"/>
    </location>
</feature>
<sequence length="443" mass="47465">MSASTSTPHLRRTLGPVSVLLFGLAFIAPLIVFGTYGVIAQASQNTVALSYVVASIGVIFTALSYGRLVRVFPAAGSAYTYTRKMLNPNIGFMVGWAALLDYFFIPMLIWLLGASYLSLAFPNVPQWCWITGFIVSTSLLNILGIQVANRFNIILMLIQLTIITVFIALCWHYVTAINGAGGLLSVKPFFNADVPFSATMAGAAIAAYSFLGFDALSTLSEETVEPERTIPRAILLVALIGGSLYVGSSYFMYLAHPIGVFENIDGAAFEIAKTIGGDLFFAVVLTGIIIAHFAAGLSFQASVGRLLYALGRDNQLPQKLFGVLNPRYKTPVFNIVLCGAFGFVGFGLTIATATSLVNFGAFLAFTAVNLCALKLTFDRAVGDKPGVLRGVLFPLIGAFTSSWMLISLDADALILGSCWVLLGLVYLALRTRFFSTAVPEPAL</sequence>
<feature type="transmembrane region" description="Helical" evidence="5">
    <location>
        <begin position="356"/>
        <end position="375"/>
    </location>
</feature>
<name>A0A0N8VT61_9PSED</name>
<proteinExistence type="predicted"/>
<feature type="transmembrane region" description="Helical" evidence="5">
    <location>
        <begin position="233"/>
        <end position="253"/>
    </location>
</feature>
<dbReference type="RefSeq" id="WP_055101396.1">
    <property type="nucleotide sequence ID" value="NZ_LLWH01000018.1"/>
</dbReference>
<evidence type="ECO:0000259" key="6">
    <source>
        <dbReference type="Pfam" id="PF00324"/>
    </source>
</evidence>
<evidence type="ECO:0000256" key="2">
    <source>
        <dbReference type="ARBA" id="ARBA00022692"/>
    </source>
</evidence>
<dbReference type="Pfam" id="PF00324">
    <property type="entry name" value="AA_permease"/>
    <property type="match status" value="1"/>
</dbReference>
<dbReference type="Gene3D" id="1.20.1740.10">
    <property type="entry name" value="Amino acid/polyamine transporter I"/>
    <property type="match status" value="1"/>
</dbReference>
<dbReference type="InterPro" id="IPR004841">
    <property type="entry name" value="AA-permease/SLC12A_dom"/>
</dbReference>
<feature type="transmembrane region" description="Helical" evidence="5">
    <location>
        <begin position="387"/>
        <end position="406"/>
    </location>
</feature>
<dbReference type="Proteomes" id="UP000050342">
    <property type="component" value="Unassembled WGS sequence"/>
</dbReference>
<dbReference type="AlphaFoldDB" id="A0A0N8VT61"/>
<dbReference type="GO" id="GO:0016020">
    <property type="term" value="C:membrane"/>
    <property type="evidence" value="ECO:0007669"/>
    <property type="project" value="UniProtKB-SubCell"/>
</dbReference>
<keyword evidence="4 5" id="KW-0472">Membrane</keyword>
<feature type="transmembrane region" description="Helical" evidence="5">
    <location>
        <begin position="48"/>
        <end position="69"/>
    </location>
</feature>
<dbReference type="PANTHER" id="PTHR42770:SF8">
    <property type="entry name" value="PUTRESCINE IMPORTER PUUP"/>
    <property type="match status" value="1"/>
</dbReference>